<evidence type="ECO:0000256" key="1">
    <source>
        <dbReference type="ARBA" id="ARBA00004418"/>
    </source>
</evidence>
<dbReference type="Gene3D" id="3.40.190.10">
    <property type="entry name" value="Periplasmic binding protein-like II"/>
    <property type="match status" value="1"/>
</dbReference>
<dbReference type="Pfam" id="PF00496">
    <property type="entry name" value="SBP_bac_5"/>
    <property type="match status" value="1"/>
</dbReference>
<feature type="chain" id="PRO_5012930326" evidence="4">
    <location>
        <begin position="25"/>
        <end position="526"/>
    </location>
</feature>
<feature type="signal peptide" evidence="4">
    <location>
        <begin position="1"/>
        <end position="24"/>
    </location>
</feature>
<dbReference type="PIRSF" id="PIRSF002741">
    <property type="entry name" value="MppA"/>
    <property type="match status" value="1"/>
</dbReference>
<dbReference type="PANTHER" id="PTHR30290">
    <property type="entry name" value="PERIPLASMIC BINDING COMPONENT OF ABC TRANSPORTER"/>
    <property type="match status" value="1"/>
</dbReference>
<dbReference type="KEGG" id="paby:Ga0080574_TMP3626"/>
<feature type="domain" description="Solute-binding protein family 5" evidence="5">
    <location>
        <begin position="78"/>
        <end position="432"/>
    </location>
</feature>
<evidence type="ECO:0000259" key="5">
    <source>
        <dbReference type="Pfam" id="PF00496"/>
    </source>
</evidence>
<comment type="similarity">
    <text evidence="2">Belongs to the bacterial solute-binding protein 5 family.</text>
</comment>
<dbReference type="AlphaFoldDB" id="A0A1P8UX38"/>
<name>A0A1P8UX38_9RHOB</name>
<accession>A0A1P8UX38</accession>
<dbReference type="PANTHER" id="PTHR30290:SF38">
    <property type="entry name" value="D,D-DIPEPTIDE-BINDING PERIPLASMIC PROTEIN DDPA-RELATED"/>
    <property type="match status" value="1"/>
</dbReference>
<evidence type="ECO:0000313" key="6">
    <source>
        <dbReference type="EMBL" id="APZ53960.1"/>
    </source>
</evidence>
<dbReference type="OrthoDB" id="9803988at2"/>
<protein>
    <submittedName>
        <fullName evidence="6">Peptide/nickel transport system substrate-binding protein</fullName>
    </submittedName>
</protein>
<dbReference type="CDD" id="cd08515">
    <property type="entry name" value="PBP2_NikA_DppA_OppA_like_10"/>
    <property type="match status" value="1"/>
</dbReference>
<evidence type="ECO:0000256" key="4">
    <source>
        <dbReference type="SAM" id="SignalP"/>
    </source>
</evidence>
<evidence type="ECO:0000256" key="2">
    <source>
        <dbReference type="ARBA" id="ARBA00005695"/>
    </source>
</evidence>
<comment type="subcellular location">
    <subcellularLocation>
        <location evidence="1">Periplasm</location>
    </subcellularLocation>
</comment>
<dbReference type="Proteomes" id="UP000187059">
    <property type="component" value="Chromosome"/>
</dbReference>
<keyword evidence="3 4" id="KW-0732">Signal</keyword>
<dbReference type="SUPFAM" id="SSF53850">
    <property type="entry name" value="Periplasmic binding protein-like II"/>
    <property type="match status" value="1"/>
</dbReference>
<reference evidence="6 7" key="1">
    <citation type="submission" date="2016-04" db="EMBL/GenBank/DDBJ databases">
        <title>Deep-sea bacteria in the southern Pacific.</title>
        <authorList>
            <person name="Tang K."/>
        </authorList>
    </citation>
    <scope>NUCLEOTIDE SEQUENCE [LARGE SCALE GENOMIC DNA]</scope>
    <source>
        <strain evidence="6 7">JLT2014</strain>
    </source>
</reference>
<evidence type="ECO:0000313" key="7">
    <source>
        <dbReference type="Proteomes" id="UP000187059"/>
    </source>
</evidence>
<keyword evidence="7" id="KW-1185">Reference proteome</keyword>
<proteinExistence type="inferred from homology"/>
<evidence type="ECO:0000256" key="3">
    <source>
        <dbReference type="ARBA" id="ARBA00022729"/>
    </source>
</evidence>
<dbReference type="InterPro" id="IPR039424">
    <property type="entry name" value="SBP_5"/>
</dbReference>
<dbReference type="GO" id="GO:0015833">
    <property type="term" value="P:peptide transport"/>
    <property type="evidence" value="ECO:0007669"/>
    <property type="project" value="TreeGrafter"/>
</dbReference>
<dbReference type="GO" id="GO:0043190">
    <property type="term" value="C:ATP-binding cassette (ABC) transporter complex"/>
    <property type="evidence" value="ECO:0007669"/>
    <property type="project" value="InterPro"/>
</dbReference>
<sequence length="526" mass="59247" precursor="true">MLKRLKTLLAATALSLTAALPAAAQDDRPDLTVAVNNLPGSLESIEEMGNVAVRISYSMFDSLIRRDFLADGSGTASKLVPGLAESWERIDDRTLELKLREGVTFHDGSELTSDDVVFSFNAGRGHGYDPLIGAAKRFMLTVSHIEPVDKYTVRVVSKEPDVLLEQRLAGYAFWVVENKSYMTMGKDAFARNPVGTGPYKMEEWVDGEYIRLVSHDDYFGGKPTAKSVTFVQVPEVSARIAGLVSGEYDIAVNIPPDQIPVIEGYDDLKVEQIVLDNTHMLVFFNDGPTAHKEVRQALSLAIDRDLLREALWGGKNYTPNGHQLPSYVMYIEDYPAFDYNPEKARQILAECDCYNGEEIIYKLPLNYYLLSLEAAQAMQQMWREVGLNVTLQPVENWSQVNDPDQTVNIRPWSNTHRLPDPTGSFVPQWGKESWVQKNKEDASRSWQAPAAFNALQDTITTSTDWDERKAAYREALDIWTDEAPGTMLYNPLETYALRKDIGWKPYGLYYMDLRPYNLTIGDAPNN</sequence>
<dbReference type="InterPro" id="IPR030678">
    <property type="entry name" value="Peptide/Ni-bd"/>
</dbReference>
<dbReference type="GO" id="GO:0030288">
    <property type="term" value="C:outer membrane-bounded periplasmic space"/>
    <property type="evidence" value="ECO:0007669"/>
    <property type="project" value="UniProtKB-ARBA"/>
</dbReference>
<gene>
    <name evidence="6" type="ORF">Ga0080574_TMP3626</name>
</gene>
<dbReference type="Gene3D" id="3.90.76.10">
    <property type="entry name" value="Dipeptide-binding Protein, Domain 1"/>
    <property type="match status" value="1"/>
</dbReference>
<dbReference type="EMBL" id="CP015093">
    <property type="protein sequence ID" value="APZ53960.1"/>
    <property type="molecule type" value="Genomic_DNA"/>
</dbReference>
<organism evidence="6 7">
    <name type="scientific">Salipiger abyssi</name>
    <dbReference type="NCBI Taxonomy" id="1250539"/>
    <lineage>
        <taxon>Bacteria</taxon>
        <taxon>Pseudomonadati</taxon>
        <taxon>Pseudomonadota</taxon>
        <taxon>Alphaproteobacteria</taxon>
        <taxon>Rhodobacterales</taxon>
        <taxon>Roseobacteraceae</taxon>
        <taxon>Salipiger</taxon>
    </lineage>
</organism>
<dbReference type="STRING" id="1250539.Ga0080574_TMP3626"/>
<dbReference type="GO" id="GO:1904680">
    <property type="term" value="F:peptide transmembrane transporter activity"/>
    <property type="evidence" value="ECO:0007669"/>
    <property type="project" value="TreeGrafter"/>
</dbReference>
<dbReference type="InterPro" id="IPR000914">
    <property type="entry name" value="SBP_5_dom"/>
</dbReference>
<dbReference type="RefSeq" id="WP_076703030.1">
    <property type="nucleotide sequence ID" value="NZ_CP015093.1"/>
</dbReference>
<dbReference type="Gene3D" id="3.10.105.10">
    <property type="entry name" value="Dipeptide-binding Protein, Domain 3"/>
    <property type="match status" value="1"/>
</dbReference>